<organism evidence="2 3">
    <name type="scientific">Mesorhizobium alhagi CCNWXJ12-2</name>
    <dbReference type="NCBI Taxonomy" id="1107882"/>
    <lineage>
        <taxon>Bacteria</taxon>
        <taxon>Pseudomonadati</taxon>
        <taxon>Pseudomonadota</taxon>
        <taxon>Alphaproteobacteria</taxon>
        <taxon>Hyphomicrobiales</taxon>
        <taxon>Phyllobacteriaceae</taxon>
        <taxon>Allomesorhizobium</taxon>
    </lineage>
</organism>
<reference evidence="2 3" key="1">
    <citation type="journal article" date="2012" name="J. Bacteriol.">
        <title>Draft Genome Sequence of Mesorhizobium alhagi CCNWXJ12-2T, a Novel Salt-Resistant Species Isolated from the Desert of Northwestern China.</title>
        <authorList>
            <person name="Zhou M."/>
            <person name="Chen W."/>
            <person name="Chen H."/>
            <person name="Wei G."/>
        </authorList>
    </citation>
    <scope>NUCLEOTIDE SEQUENCE [LARGE SCALE GENOMIC DNA]</scope>
    <source>
        <strain evidence="2 3">CCNWXJ12-2</strain>
    </source>
</reference>
<keyword evidence="3" id="KW-1185">Reference proteome</keyword>
<protein>
    <submittedName>
        <fullName evidence="2">Transposase IS66</fullName>
    </submittedName>
</protein>
<feature type="compositionally biased region" description="Acidic residues" evidence="1">
    <location>
        <begin position="12"/>
        <end position="22"/>
    </location>
</feature>
<dbReference type="EMBL" id="AHAM01000297">
    <property type="protein sequence ID" value="EHK52957.1"/>
    <property type="molecule type" value="Genomic_DNA"/>
</dbReference>
<name>H0I271_9HYPH</name>
<dbReference type="AlphaFoldDB" id="H0I271"/>
<accession>H0I271</accession>
<dbReference type="PATRIC" id="fig|1107882.3.peg.6346"/>
<evidence type="ECO:0000313" key="2">
    <source>
        <dbReference type="EMBL" id="EHK52957.1"/>
    </source>
</evidence>
<dbReference type="Proteomes" id="UP000003250">
    <property type="component" value="Unassembled WGS sequence"/>
</dbReference>
<sequence length="77" mass="8252">MTASSRSRTAADEDAANNEDSDVVALPDTGLPATEGATGKKRGRKALPENLPPERVEYDLPDDQKVCPCCCPDAPHW</sequence>
<evidence type="ECO:0000313" key="3">
    <source>
        <dbReference type="Proteomes" id="UP000003250"/>
    </source>
</evidence>
<evidence type="ECO:0000256" key="1">
    <source>
        <dbReference type="SAM" id="MobiDB-lite"/>
    </source>
</evidence>
<gene>
    <name evidence="2" type="ORF">MAXJ12_32844</name>
</gene>
<feature type="region of interest" description="Disordered" evidence="1">
    <location>
        <begin position="1"/>
        <end position="59"/>
    </location>
</feature>
<proteinExistence type="predicted"/>